<sequence length="73" mass="8229">MAKRRDDGKWVLFDVYYADGSRRSNRKVPTDLLGGLDGDAPARTEIEEQDRRIAEASGKPQLEIERLVRAAAK</sequence>
<keyword evidence="2" id="KW-1185">Reference proteome</keyword>
<dbReference type="EMBL" id="JACOMF010000005">
    <property type="protein sequence ID" value="MBC4014927.1"/>
    <property type="molecule type" value="Genomic_DNA"/>
</dbReference>
<comment type="caution">
    <text evidence="1">The sequence shown here is derived from an EMBL/GenBank/DDBJ whole genome shotgun (WGS) entry which is preliminary data.</text>
</comment>
<dbReference type="Proteomes" id="UP000600101">
    <property type="component" value="Unassembled WGS sequence"/>
</dbReference>
<accession>A0A9X0QYE4</accession>
<dbReference type="RefSeq" id="WP_186769704.1">
    <property type="nucleotide sequence ID" value="NZ_JACOMF010000005.1"/>
</dbReference>
<evidence type="ECO:0000313" key="1">
    <source>
        <dbReference type="EMBL" id="MBC4014927.1"/>
    </source>
</evidence>
<evidence type="ECO:0000313" key="2">
    <source>
        <dbReference type="Proteomes" id="UP000600101"/>
    </source>
</evidence>
<dbReference type="AlphaFoldDB" id="A0A9X0QYE4"/>
<name>A0A9X0QYE4_9PROT</name>
<protein>
    <submittedName>
        <fullName evidence="1">Uncharacterized protein</fullName>
    </submittedName>
</protein>
<gene>
    <name evidence="1" type="ORF">H7965_06275</name>
</gene>
<reference evidence="1" key="1">
    <citation type="submission" date="2020-08" db="EMBL/GenBank/DDBJ databases">
        <authorList>
            <person name="Hu Y."/>
            <person name="Nguyen S.V."/>
            <person name="Li F."/>
            <person name="Fanning S."/>
        </authorList>
    </citation>
    <scope>NUCLEOTIDE SEQUENCE</scope>
    <source>
        <strain evidence="1">SYSU D8009</strain>
    </source>
</reference>
<proteinExistence type="predicted"/>
<organism evidence="1 2">
    <name type="scientific">Siccirubricoccus deserti</name>
    <dbReference type="NCBI Taxonomy" id="2013562"/>
    <lineage>
        <taxon>Bacteria</taxon>
        <taxon>Pseudomonadati</taxon>
        <taxon>Pseudomonadota</taxon>
        <taxon>Alphaproteobacteria</taxon>
        <taxon>Acetobacterales</taxon>
        <taxon>Roseomonadaceae</taxon>
        <taxon>Siccirubricoccus</taxon>
    </lineage>
</organism>